<evidence type="ECO:0000256" key="1">
    <source>
        <dbReference type="ARBA" id="ARBA00022801"/>
    </source>
</evidence>
<keyword evidence="5" id="KW-1185">Reference proteome</keyword>
<dbReference type="Proteomes" id="UP000515679">
    <property type="component" value="Chromosome"/>
</dbReference>
<dbReference type="InterPro" id="IPR011042">
    <property type="entry name" value="6-blade_b-propeller_TolB-like"/>
</dbReference>
<evidence type="ECO:0000313" key="4">
    <source>
        <dbReference type="EMBL" id="QMV42289.1"/>
    </source>
</evidence>
<dbReference type="Pfam" id="PF00326">
    <property type="entry name" value="Peptidase_S9"/>
    <property type="match status" value="1"/>
</dbReference>
<dbReference type="GO" id="GO:0006508">
    <property type="term" value="P:proteolysis"/>
    <property type="evidence" value="ECO:0007669"/>
    <property type="project" value="InterPro"/>
</dbReference>
<feature type="signal peptide" evidence="2">
    <location>
        <begin position="1"/>
        <end position="29"/>
    </location>
</feature>
<dbReference type="InterPro" id="IPR001119">
    <property type="entry name" value="SLH_dom"/>
</dbReference>
<proteinExistence type="predicted"/>
<dbReference type="InterPro" id="IPR001375">
    <property type="entry name" value="Peptidase_S9_cat"/>
</dbReference>
<accession>A0A7G5BZA5</accession>
<organism evidence="4 5">
    <name type="scientific">Cohnella cholangitidis</name>
    <dbReference type="NCBI Taxonomy" id="2598458"/>
    <lineage>
        <taxon>Bacteria</taxon>
        <taxon>Bacillati</taxon>
        <taxon>Bacillota</taxon>
        <taxon>Bacilli</taxon>
        <taxon>Bacillales</taxon>
        <taxon>Paenibacillaceae</taxon>
        <taxon>Cohnella</taxon>
    </lineage>
</organism>
<evidence type="ECO:0000259" key="3">
    <source>
        <dbReference type="PROSITE" id="PS51272"/>
    </source>
</evidence>
<feature type="domain" description="SLH" evidence="3">
    <location>
        <begin position="90"/>
        <end position="152"/>
    </location>
</feature>
<dbReference type="RefSeq" id="WP_182303681.1">
    <property type="nucleotide sequence ID" value="NZ_CP041969.1"/>
</dbReference>
<dbReference type="Gene3D" id="3.40.50.1820">
    <property type="entry name" value="alpha/beta hydrolase"/>
    <property type="match status" value="1"/>
</dbReference>
<dbReference type="PROSITE" id="PS51272">
    <property type="entry name" value="SLH"/>
    <property type="match status" value="1"/>
</dbReference>
<feature type="chain" id="PRO_5038577725" evidence="2">
    <location>
        <begin position="30"/>
        <end position="812"/>
    </location>
</feature>
<evidence type="ECO:0000256" key="2">
    <source>
        <dbReference type="SAM" id="SignalP"/>
    </source>
</evidence>
<keyword evidence="2" id="KW-0732">Signal</keyword>
<dbReference type="SUPFAM" id="SSF82171">
    <property type="entry name" value="DPP6 N-terminal domain-like"/>
    <property type="match status" value="1"/>
</dbReference>
<dbReference type="InterPro" id="IPR029058">
    <property type="entry name" value="AB_hydrolase_fold"/>
</dbReference>
<dbReference type="KEGG" id="cchl:FPL14_14630"/>
<dbReference type="GO" id="GO:0004252">
    <property type="term" value="F:serine-type endopeptidase activity"/>
    <property type="evidence" value="ECO:0007669"/>
    <property type="project" value="TreeGrafter"/>
</dbReference>
<evidence type="ECO:0000313" key="5">
    <source>
        <dbReference type="Proteomes" id="UP000515679"/>
    </source>
</evidence>
<sequence>MKLNRFKKPLELALVAALGLTLLLPTVQAGTVAAAGTSTQVIQDKYIAKLQELGFVNGTTDGMDQRTTPITRGEAAIILQKVLELPTPDSVTGFKDLKPGLPETIAVNALKEKGVVGGAGGNFLPNAPLTQEQMASLIVRAFQLQNNDIQATYSDAGKIAKYHRADAERLKQHFILEGNQFNPKNAVTHAEFAQALYRALNLDVAEQGNIPLEDFFRLPEQFGFQASPDGKYLAFLKPWNNRINIYVQKVGEKEATRVTSATERDIYYFSWASDTKLIYPQDTGGDENYHLYSVDVDGTDNKDLTPYPKVTVMLIDDLKDRPDEILIGLNKRDPRIFDAYRLNLNSGELTLAAENPGNITGWMTDNDSKIRIAISSDGIVSSLLYRETEDQPFKPLLTTKLDESFSPLMFTEDNKQLYALSNIGRDTSALVRYDLASNKIVETIYERTDSDVLGFIPNKKNKTIAAAIYETDKQGLYFFDKELEQEYRKLEGKLPGMQISVLGGSLLEDQSMIFAGSDRSYGTYYNYDRKSGELKVLAKIAPWLDEERMAEKKPISYQSRDGLTIHGYLTLPKGVDPTNLPVIINPHGGPWSRDSWGFSPEVQFLASRGYAVLQVNFRGSTGYGKKFLEAGNKEWGKAMQNDLSDGVQWLIKEGIADPKRVGIYGGSYGGYATLAGLAFTPELYAAGVDYVGVSNLLTFMETIPPYWESERAMFYARVGDPVKDKEMLMASSPIFHVDQIRAPLFVVQGANDPRVNQAESDQIVKALQARGVEVPYMLKANEGHGFANVENQLDFYRAMEKFLNRHLKQQQE</sequence>
<keyword evidence="1" id="KW-0378">Hydrolase</keyword>
<dbReference type="AlphaFoldDB" id="A0A7G5BZA5"/>
<dbReference type="Pfam" id="PF00395">
    <property type="entry name" value="SLH"/>
    <property type="match status" value="2"/>
</dbReference>
<protein>
    <submittedName>
        <fullName evidence="4">Prolyl oligopeptidase family serine peptidase</fullName>
    </submittedName>
</protein>
<gene>
    <name evidence="4" type="ORF">FPL14_14630</name>
</gene>
<name>A0A7G5BZA5_9BACL</name>
<dbReference type="EMBL" id="CP041969">
    <property type="protein sequence ID" value="QMV42289.1"/>
    <property type="molecule type" value="Genomic_DNA"/>
</dbReference>
<dbReference type="SUPFAM" id="SSF53474">
    <property type="entry name" value="alpha/beta-Hydrolases"/>
    <property type="match status" value="1"/>
</dbReference>
<dbReference type="PANTHER" id="PTHR42776:SF27">
    <property type="entry name" value="DIPEPTIDYL PEPTIDASE FAMILY MEMBER 6"/>
    <property type="match status" value="1"/>
</dbReference>
<reference evidence="4 5" key="1">
    <citation type="submission" date="2019-07" db="EMBL/GenBank/DDBJ databases">
        <authorList>
            <person name="Kim J.K."/>
            <person name="Cheong H.-M."/>
            <person name="Choi Y."/>
            <person name="Hwang K.J."/>
            <person name="Lee S."/>
            <person name="Choi C."/>
        </authorList>
    </citation>
    <scope>NUCLEOTIDE SEQUENCE [LARGE SCALE GENOMIC DNA]</scope>
    <source>
        <strain evidence="4 5">KS 22</strain>
    </source>
</reference>
<dbReference type="PANTHER" id="PTHR42776">
    <property type="entry name" value="SERINE PEPTIDASE S9 FAMILY MEMBER"/>
    <property type="match status" value="1"/>
</dbReference>
<dbReference type="Gene3D" id="2.120.10.30">
    <property type="entry name" value="TolB, C-terminal domain"/>
    <property type="match status" value="1"/>
</dbReference>